<reference evidence="3" key="3">
    <citation type="submission" date="2016-03" db="UniProtKB">
        <authorList>
            <consortium name="EnsemblProtists"/>
        </authorList>
    </citation>
    <scope>IDENTIFICATION</scope>
</reference>
<dbReference type="HOGENOM" id="CLU_1021009_0_0_1"/>
<organism evidence="2">
    <name type="scientific">Guillardia theta (strain CCMP2712)</name>
    <name type="common">Cryptophyte</name>
    <dbReference type="NCBI Taxonomy" id="905079"/>
    <lineage>
        <taxon>Eukaryota</taxon>
        <taxon>Cryptophyceae</taxon>
        <taxon>Pyrenomonadales</taxon>
        <taxon>Geminigeraceae</taxon>
        <taxon>Guillardia</taxon>
    </lineage>
</organism>
<feature type="compositionally biased region" description="Polar residues" evidence="1">
    <location>
        <begin position="93"/>
        <end position="125"/>
    </location>
</feature>
<evidence type="ECO:0000256" key="1">
    <source>
        <dbReference type="SAM" id="MobiDB-lite"/>
    </source>
</evidence>
<evidence type="ECO:0000313" key="4">
    <source>
        <dbReference type="Proteomes" id="UP000011087"/>
    </source>
</evidence>
<dbReference type="GeneID" id="17299863"/>
<keyword evidence="4" id="KW-1185">Reference proteome</keyword>
<sequence length="273" mass="30146">MVALPSPSNGLASRLVPQKRRNERSVDGRGNSKKISSSSRFYANVIAQSLKSCYQNETDPSHEHFADAHSARHVVAHKMLSDNRKRSIDPIQRSPSAQCYTGPITRSRSSATQDGVSRVASSSMRRQPSFSKISIDIPHKIDTIYELSPSPENVVMYEIPKDSAEYVEEVSTPSSRRPISKSSEAGYAVRRNSSGSIGKKKVSTPKSYRTSSCSGQNYSWGETFKVSWAECFDMIDSGVSGSVDAPREFDISRTQSFGATAMSEQFNLMRTHS</sequence>
<dbReference type="EnsemblProtists" id="EKX43202">
    <property type="protein sequence ID" value="EKX43202"/>
    <property type="gene ID" value="GUITHDRAFT_153385"/>
</dbReference>
<dbReference type="KEGG" id="gtt:GUITHDRAFT_153385"/>
<accession>L1J4E8</accession>
<dbReference type="AlphaFoldDB" id="L1J4E8"/>
<name>L1J4E8_GUITC</name>
<protein>
    <submittedName>
        <fullName evidence="2 3">Uncharacterized protein</fullName>
    </submittedName>
</protein>
<dbReference type="RefSeq" id="XP_005830182.1">
    <property type="nucleotide sequence ID" value="XM_005830125.1"/>
</dbReference>
<proteinExistence type="predicted"/>
<evidence type="ECO:0000313" key="2">
    <source>
        <dbReference type="EMBL" id="EKX43202.1"/>
    </source>
</evidence>
<evidence type="ECO:0000313" key="3">
    <source>
        <dbReference type="EnsemblProtists" id="EKX43202"/>
    </source>
</evidence>
<feature type="compositionally biased region" description="Polar residues" evidence="1">
    <location>
        <begin position="1"/>
        <end position="11"/>
    </location>
</feature>
<reference evidence="2 4" key="1">
    <citation type="journal article" date="2012" name="Nature">
        <title>Algal genomes reveal evolutionary mosaicism and the fate of nucleomorphs.</title>
        <authorList>
            <consortium name="DOE Joint Genome Institute"/>
            <person name="Curtis B.A."/>
            <person name="Tanifuji G."/>
            <person name="Burki F."/>
            <person name="Gruber A."/>
            <person name="Irimia M."/>
            <person name="Maruyama S."/>
            <person name="Arias M.C."/>
            <person name="Ball S.G."/>
            <person name="Gile G.H."/>
            <person name="Hirakawa Y."/>
            <person name="Hopkins J.F."/>
            <person name="Kuo A."/>
            <person name="Rensing S.A."/>
            <person name="Schmutz J."/>
            <person name="Symeonidi A."/>
            <person name="Elias M."/>
            <person name="Eveleigh R.J."/>
            <person name="Herman E.K."/>
            <person name="Klute M.J."/>
            <person name="Nakayama T."/>
            <person name="Obornik M."/>
            <person name="Reyes-Prieto A."/>
            <person name="Armbrust E.V."/>
            <person name="Aves S.J."/>
            <person name="Beiko R.G."/>
            <person name="Coutinho P."/>
            <person name="Dacks J.B."/>
            <person name="Durnford D.G."/>
            <person name="Fast N.M."/>
            <person name="Green B.R."/>
            <person name="Grisdale C.J."/>
            <person name="Hempel F."/>
            <person name="Henrissat B."/>
            <person name="Hoppner M.P."/>
            <person name="Ishida K."/>
            <person name="Kim E."/>
            <person name="Koreny L."/>
            <person name="Kroth P.G."/>
            <person name="Liu Y."/>
            <person name="Malik S.B."/>
            <person name="Maier U.G."/>
            <person name="McRose D."/>
            <person name="Mock T."/>
            <person name="Neilson J.A."/>
            <person name="Onodera N.T."/>
            <person name="Poole A.M."/>
            <person name="Pritham E.J."/>
            <person name="Richards T.A."/>
            <person name="Rocap G."/>
            <person name="Roy S.W."/>
            <person name="Sarai C."/>
            <person name="Schaack S."/>
            <person name="Shirato S."/>
            <person name="Slamovits C.H."/>
            <person name="Spencer D.F."/>
            <person name="Suzuki S."/>
            <person name="Worden A.Z."/>
            <person name="Zauner S."/>
            <person name="Barry K."/>
            <person name="Bell C."/>
            <person name="Bharti A.K."/>
            <person name="Crow J.A."/>
            <person name="Grimwood J."/>
            <person name="Kramer R."/>
            <person name="Lindquist E."/>
            <person name="Lucas S."/>
            <person name="Salamov A."/>
            <person name="McFadden G.I."/>
            <person name="Lane C.E."/>
            <person name="Keeling P.J."/>
            <person name="Gray M.W."/>
            <person name="Grigoriev I.V."/>
            <person name="Archibald J.M."/>
        </authorList>
    </citation>
    <scope>NUCLEOTIDE SEQUENCE</scope>
    <source>
        <strain evidence="2 4">CCMP2712</strain>
    </source>
</reference>
<dbReference type="EMBL" id="JH993012">
    <property type="protein sequence ID" value="EKX43202.1"/>
    <property type="molecule type" value="Genomic_DNA"/>
</dbReference>
<dbReference type="PaxDb" id="55529-EKX43202"/>
<feature type="region of interest" description="Disordered" evidence="1">
    <location>
        <begin position="1"/>
        <end position="38"/>
    </location>
</feature>
<dbReference type="Proteomes" id="UP000011087">
    <property type="component" value="Unassembled WGS sequence"/>
</dbReference>
<gene>
    <name evidence="2" type="ORF">GUITHDRAFT_153385</name>
</gene>
<reference evidence="4" key="2">
    <citation type="submission" date="2012-11" db="EMBL/GenBank/DDBJ databases">
        <authorList>
            <person name="Kuo A."/>
            <person name="Curtis B.A."/>
            <person name="Tanifuji G."/>
            <person name="Burki F."/>
            <person name="Gruber A."/>
            <person name="Irimia M."/>
            <person name="Maruyama S."/>
            <person name="Arias M.C."/>
            <person name="Ball S.G."/>
            <person name="Gile G.H."/>
            <person name="Hirakawa Y."/>
            <person name="Hopkins J.F."/>
            <person name="Rensing S.A."/>
            <person name="Schmutz J."/>
            <person name="Symeonidi A."/>
            <person name="Elias M."/>
            <person name="Eveleigh R.J."/>
            <person name="Herman E.K."/>
            <person name="Klute M.J."/>
            <person name="Nakayama T."/>
            <person name="Obornik M."/>
            <person name="Reyes-Prieto A."/>
            <person name="Armbrust E.V."/>
            <person name="Aves S.J."/>
            <person name="Beiko R.G."/>
            <person name="Coutinho P."/>
            <person name="Dacks J.B."/>
            <person name="Durnford D.G."/>
            <person name="Fast N.M."/>
            <person name="Green B.R."/>
            <person name="Grisdale C."/>
            <person name="Hempe F."/>
            <person name="Henrissat B."/>
            <person name="Hoppner M.P."/>
            <person name="Ishida K.-I."/>
            <person name="Kim E."/>
            <person name="Koreny L."/>
            <person name="Kroth P.G."/>
            <person name="Liu Y."/>
            <person name="Malik S.-B."/>
            <person name="Maier U.G."/>
            <person name="McRose D."/>
            <person name="Mock T."/>
            <person name="Neilson J.A."/>
            <person name="Onodera N.T."/>
            <person name="Poole A.M."/>
            <person name="Pritham E.J."/>
            <person name="Richards T.A."/>
            <person name="Rocap G."/>
            <person name="Roy S.W."/>
            <person name="Sarai C."/>
            <person name="Schaack S."/>
            <person name="Shirato S."/>
            <person name="Slamovits C.H."/>
            <person name="Spencer D.F."/>
            <person name="Suzuki S."/>
            <person name="Worden A.Z."/>
            <person name="Zauner S."/>
            <person name="Barry K."/>
            <person name="Bell C."/>
            <person name="Bharti A.K."/>
            <person name="Crow J.A."/>
            <person name="Grimwood J."/>
            <person name="Kramer R."/>
            <person name="Lindquist E."/>
            <person name="Lucas S."/>
            <person name="Salamov A."/>
            <person name="McFadden G.I."/>
            <person name="Lane C.E."/>
            <person name="Keeling P.J."/>
            <person name="Gray M.W."/>
            <person name="Grigoriev I.V."/>
            <person name="Archibald J.M."/>
        </authorList>
    </citation>
    <scope>NUCLEOTIDE SEQUENCE</scope>
    <source>
        <strain evidence="4">CCMP2712</strain>
    </source>
</reference>
<feature type="region of interest" description="Disordered" evidence="1">
    <location>
        <begin position="171"/>
        <end position="208"/>
    </location>
</feature>
<feature type="region of interest" description="Disordered" evidence="1">
    <location>
        <begin position="89"/>
        <end position="125"/>
    </location>
</feature>
<feature type="compositionally biased region" description="Polar residues" evidence="1">
    <location>
        <begin position="171"/>
        <end position="183"/>
    </location>
</feature>